<dbReference type="InterPro" id="IPR035985">
    <property type="entry name" value="Ubiquitin-activating_enz"/>
</dbReference>
<dbReference type="PANTHER" id="PTHR37809:SF1">
    <property type="entry name" value="RIBOSOMAL PROTEIN S12 METHYLTHIOTRANSFERASE ACCESSORY FACTOR YCAO"/>
    <property type="match status" value="1"/>
</dbReference>
<dbReference type="NCBIfam" id="TIGR03882">
    <property type="entry name" value="cyclo_dehyd_2"/>
    <property type="match status" value="1"/>
</dbReference>
<dbReference type="Gene3D" id="3.40.50.720">
    <property type="entry name" value="NAD(P)-binding Rossmann-like Domain"/>
    <property type="match status" value="1"/>
</dbReference>
<comment type="caution">
    <text evidence="2">The sequence shown here is derived from an EMBL/GenBank/DDBJ whole genome shotgun (WGS) entry which is preliminary data.</text>
</comment>
<dbReference type="Proteomes" id="UP001589647">
    <property type="component" value="Unassembled WGS sequence"/>
</dbReference>
<dbReference type="InterPro" id="IPR003776">
    <property type="entry name" value="YcaO-like_dom"/>
</dbReference>
<proteinExistence type="predicted"/>
<dbReference type="PANTHER" id="PTHR37809">
    <property type="entry name" value="RIBOSOMAL PROTEIN S12 METHYLTHIOTRANSFERASE ACCESSORY FACTOR YCAO"/>
    <property type="match status" value="1"/>
</dbReference>
<dbReference type="SUPFAM" id="SSF69572">
    <property type="entry name" value="Activating enzymes of the ubiquitin-like proteins"/>
    <property type="match status" value="1"/>
</dbReference>
<gene>
    <name evidence="2" type="ORF">ACFFV7_39060</name>
</gene>
<evidence type="ECO:0000313" key="2">
    <source>
        <dbReference type="EMBL" id="MFB9207242.1"/>
    </source>
</evidence>
<sequence>MPVAIGFTRFAAAHVVPEHGVFLMSEHRQLLLRGALIEKLAPLLDGSRTRAEVVGELAAAYGADAVERALGLLAEAGHVVEMDPGTDRRAAGYWERAGLNGDAACESVRAGSVRLLALGGTRREWFTGAADEAGLRLGGAEAGLTVVLTDHYLHSELAGINRACLREGRPWLLAKPTGTTIWIGPLFRPGRSACWACLEHRLRGHHPVASFVRRAGGLPELPLAVTDVPAGVAVAVRLAALEAQKWLAGARTEEDAVITLDTLTLTPERHAVQARPQCPECGTADTRPERVPDAVRFTDRVKAATSDGGHRARDPERFLADHQHLVSPVTGLVPRLVKQENDTDLLHTYTAGHNFAARARDLDGLRTGLRMSSGGKGRSDVQAKAGALAEAIERYSGVFQGDEPRLTGSLRSLGDRAVHPNAVCRYSDRQIGERDSWNAGECPFHWVPEAFDENARMEWSPVWSLTEQRHKYLPTGSLYYQYPDGGGLVKADSNGAAAGSSTEDAALQGFLELVERDSVAIWWYNRISRPGVELAGFGDDYFTRWQHEYHRMNRETWILDLTTDLGVPVAAAVSRRYDKPAEDILVAFGAHFDMRIAISRAMTEMNQFLPAVLPMRADGTGSYAYDDPYQVRWWRTATVANQPYLLPHASLPARTAADHPCVFRPNLRDDLLEAQRIVEGKGMEMLVLDQTRPDTGLPVVKVIVPGMRHFWPRYAPGRLYDVPVQLGWLPEPRTEDQLNPIGVFV</sequence>
<dbReference type="NCBIfam" id="TIGR03604">
    <property type="entry name" value="TOMM_cyclo_SagD"/>
    <property type="match status" value="1"/>
</dbReference>
<keyword evidence="3" id="KW-1185">Reference proteome</keyword>
<protein>
    <submittedName>
        <fullName evidence="2">TOMM leader peptide-binding protein</fullName>
    </submittedName>
</protein>
<feature type="domain" description="YcaO" evidence="1">
    <location>
        <begin position="375"/>
        <end position="745"/>
    </location>
</feature>
<dbReference type="NCBIfam" id="TIGR00702">
    <property type="entry name" value="YcaO-type kinase domain"/>
    <property type="match status" value="1"/>
</dbReference>
<dbReference type="Pfam" id="PF02624">
    <property type="entry name" value="YcaO"/>
    <property type="match status" value="1"/>
</dbReference>
<organism evidence="2 3">
    <name type="scientific">Nonomuraea spiralis</name>
    <dbReference type="NCBI Taxonomy" id="46182"/>
    <lineage>
        <taxon>Bacteria</taxon>
        <taxon>Bacillati</taxon>
        <taxon>Actinomycetota</taxon>
        <taxon>Actinomycetes</taxon>
        <taxon>Streptosporangiales</taxon>
        <taxon>Streptosporangiaceae</taxon>
        <taxon>Nonomuraea</taxon>
    </lineage>
</organism>
<dbReference type="InterPro" id="IPR022291">
    <property type="entry name" value="Bacteriocin_synth_cyclodeHase"/>
</dbReference>
<dbReference type="Gene3D" id="3.30.40.250">
    <property type="match status" value="1"/>
</dbReference>
<dbReference type="Gene3D" id="3.30.1330.230">
    <property type="match status" value="2"/>
</dbReference>
<dbReference type="InterPro" id="IPR027624">
    <property type="entry name" value="TOMM_cyclo_SagD"/>
</dbReference>
<evidence type="ECO:0000313" key="3">
    <source>
        <dbReference type="Proteomes" id="UP001589647"/>
    </source>
</evidence>
<name>A0ABV5IRS4_9ACTN</name>
<dbReference type="Gene3D" id="3.90.930.60">
    <property type="match status" value="1"/>
</dbReference>
<evidence type="ECO:0000259" key="1">
    <source>
        <dbReference type="PROSITE" id="PS51664"/>
    </source>
</evidence>
<dbReference type="RefSeq" id="WP_229825085.1">
    <property type="nucleotide sequence ID" value="NZ_BMRC01000050.1"/>
</dbReference>
<dbReference type="PROSITE" id="PS51664">
    <property type="entry name" value="YCAO"/>
    <property type="match status" value="1"/>
</dbReference>
<reference evidence="2 3" key="1">
    <citation type="submission" date="2024-09" db="EMBL/GenBank/DDBJ databases">
        <authorList>
            <person name="Sun Q."/>
            <person name="Mori K."/>
        </authorList>
    </citation>
    <scope>NUCLEOTIDE SEQUENCE [LARGE SCALE GENOMIC DNA]</scope>
    <source>
        <strain evidence="2 3">CCM 3426</strain>
    </source>
</reference>
<dbReference type="EMBL" id="JBHMEI010000048">
    <property type="protein sequence ID" value="MFB9207242.1"/>
    <property type="molecule type" value="Genomic_DNA"/>
</dbReference>
<accession>A0ABV5IRS4</accession>
<dbReference type="Gene3D" id="3.30.160.660">
    <property type="match status" value="1"/>
</dbReference>